<keyword evidence="1 5" id="KW-0378">Hydrolase</keyword>
<proteinExistence type="inferred from homology"/>
<dbReference type="EMBL" id="QZAO01000118">
    <property type="protein sequence ID" value="THW74755.1"/>
    <property type="molecule type" value="Genomic_DNA"/>
</dbReference>
<comment type="caution">
    <text evidence="5">The sequence shown here is derived from an EMBL/GenBank/DDBJ whole genome shotgun (WGS) entry which is preliminary data.</text>
</comment>
<sequence>MGAANMSSLEPLPLPEGIEESYIDCNDSCGLVFHVISAGQKDKPLILLTHGFPELAYSWRKIMPALAAKGYYVVAPDQRGYGRTTGWDTRPFDEVDLNQFTMTNLVRDLVCLVYALGHKEVHCHIGHDFGAVSSAMAPLMRPDMFKSCVQMSHPHHAPPTPLFDVKASRKPITNPGSTSEAKSDTQAELAKLDPPRKHYKWYNSTSGAANDWETPSQGLHKFLRGYWHLKSADWPGNDPTPLKSWSAAELGKMPNYYIMPKDTSMPETVASMMKGEDDTATTRWLSDSDLDVYVKEWQRIGFQGGLNWYRAQTSSSKAQKADMLLFAGRKIEVPCAFISGEQDWGNYQQPGALDGYKESCADFRGSTFIPHAGHWVQQEQPEKVIEAVCKFLDGL</sequence>
<dbReference type="InterPro" id="IPR000639">
    <property type="entry name" value="Epox_hydrolase-like"/>
</dbReference>
<gene>
    <name evidence="5" type="ORF">D6D19_04565</name>
</gene>
<dbReference type="GO" id="GO:0016787">
    <property type="term" value="F:hydrolase activity"/>
    <property type="evidence" value="ECO:0007669"/>
    <property type="project" value="UniProtKB-KW"/>
</dbReference>
<evidence type="ECO:0000256" key="3">
    <source>
        <dbReference type="SAM" id="MobiDB-lite"/>
    </source>
</evidence>
<dbReference type="InterPro" id="IPR029058">
    <property type="entry name" value="AB_hydrolase_fold"/>
</dbReference>
<reference evidence="5 6" key="1">
    <citation type="submission" date="2018-10" db="EMBL/GenBank/DDBJ databases">
        <title>Fifty Aureobasidium pullulans genomes reveal a recombining polyextremotolerant generalist.</title>
        <authorList>
            <person name="Gostincar C."/>
            <person name="Turk M."/>
            <person name="Zajc J."/>
            <person name="Gunde-Cimerman N."/>
        </authorList>
    </citation>
    <scope>NUCLEOTIDE SEQUENCE [LARGE SCALE GENOMIC DNA]</scope>
    <source>
        <strain evidence="5 6">EXF-10659</strain>
    </source>
</reference>
<dbReference type="InterPro" id="IPR000073">
    <property type="entry name" value="AB_hydrolase_1"/>
</dbReference>
<evidence type="ECO:0000259" key="4">
    <source>
        <dbReference type="Pfam" id="PF00561"/>
    </source>
</evidence>
<feature type="domain" description="AB hydrolase-1" evidence="4">
    <location>
        <begin position="44"/>
        <end position="158"/>
    </location>
</feature>
<comment type="similarity">
    <text evidence="2">Belongs to the AB hydrolase superfamily. Epoxide hydrolase family.</text>
</comment>
<accession>A0A4S9A6L3</accession>
<evidence type="ECO:0000313" key="6">
    <source>
        <dbReference type="Proteomes" id="UP000308802"/>
    </source>
</evidence>
<dbReference type="Proteomes" id="UP000308802">
    <property type="component" value="Unassembled WGS sequence"/>
</dbReference>
<dbReference type="SUPFAM" id="SSF53474">
    <property type="entry name" value="alpha/beta-Hydrolases"/>
    <property type="match status" value="1"/>
</dbReference>
<evidence type="ECO:0000256" key="1">
    <source>
        <dbReference type="ARBA" id="ARBA00022801"/>
    </source>
</evidence>
<feature type="compositionally biased region" description="Basic and acidic residues" evidence="3">
    <location>
        <begin position="181"/>
        <end position="190"/>
    </location>
</feature>
<dbReference type="Gene3D" id="3.40.50.1820">
    <property type="entry name" value="alpha/beta hydrolase"/>
    <property type="match status" value="1"/>
</dbReference>
<evidence type="ECO:0000313" key="5">
    <source>
        <dbReference type="EMBL" id="THW74755.1"/>
    </source>
</evidence>
<name>A0A4S9A6L3_AURPU</name>
<dbReference type="PRINTS" id="PR00412">
    <property type="entry name" value="EPOXHYDRLASE"/>
</dbReference>
<feature type="region of interest" description="Disordered" evidence="3">
    <location>
        <begin position="157"/>
        <end position="190"/>
    </location>
</feature>
<dbReference type="PANTHER" id="PTHR43329">
    <property type="entry name" value="EPOXIDE HYDROLASE"/>
    <property type="match status" value="1"/>
</dbReference>
<organism evidence="5 6">
    <name type="scientific">Aureobasidium pullulans</name>
    <name type="common">Black yeast</name>
    <name type="synonym">Pullularia pullulans</name>
    <dbReference type="NCBI Taxonomy" id="5580"/>
    <lineage>
        <taxon>Eukaryota</taxon>
        <taxon>Fungi</taxon>
        <taxon>Dikarya</taxon>
        <taxon>Ascomycota</taxon>
        <taxon>Pezizomycotina</taxon>
        <taxon>Dothideomycetes</taxon>
        <taxon>Dothideomycetidae</taxon>
        <taxon>Dothideales</taxon>
        <taxon>Saccotheciaceae</taxon>
        <taxon>Aureobasidium</taxon>
    </lineage>
</organism>
<dbReference type="Pfam" id="PF00561">
    <property type="entry name" value="Abhydrolase_1"/>
    <property type="match status" value="1"/>
</dbReference>
<protein>
    <submittedName>
        <fullName evidence="5">Alpha/beta-hydrolase</fullName>
    </submittedName>
</protein>
<evidence type="ECO:0000256" key="2">
    <source>
        <dbReference type="ARBA" id="ARBA00038334"/>
    </source>
</evidence>
<dbReference type="AlphaFoldDB" id="A0A4S9A6L3"/>